<evidence type="ECO:0000256" key="11">
    <source>
        <dbReference type="ARBA" id="ARBA00023237"/>
    </source>
</evidence>
<evidence type="ECO:0000313" key="15">
    <source>
        <dbReference type="EMBL" id="NID05422.1"/>
    </source>
</evidence>
<feature type="signal peptide" evidence="14">
    <location>
        <begin position="1"/>
        <end position="17"/>
    </location>
</feature>
<dbReference type="InterPro" id="IPR029046">
    <property type="entry name" value="LolA/LolB/LppX"/>
</dbReference>
<comment type="function">
    <text evidence="13">Plays a critical role in the incorporation of lipoproteins in the outer membrane after they are released by the LolA protein.</text>
</comment>
<dbReference type="HAMAP" id="MF_00233">
    <property type="entry name" value="LolB"/>
    <property type="match status" value="1"/>
</dbReference>
<evidence type="ECO:0000256" key="3">
    <source>
        <dbReference type="ARBA" id="ARBA00011245"/>
    </source>
</evidence>
<evidence type="ECO:0000256" key="13">
    <source>
        <dbReference type="HAMAP-Rule" id="MF_00233"/>
    </source>
</evidence>
<evidence type="ECO:0000256" key="1">
    <source>
        <dbReference type="ARBA" id="ARBA00004459"/>
    </source>
</evidence>
<dbReference type="RefSeq" id="WP_167125973.1">
    <property type="nucleotide sequence ID" value="NZ_JAAQQR010000004.1"/>
</dbReference>
<organism evidence="15 16">
    <name type="scientific">Luteibacter jiangsuensis</name>
    <dbReference type="NCBI Taxonomy" id="637577"/>
    <lineage>
        <taxon>Bacteria</taxon>
        <taxon>Pseudomonadati</taxon>
        <taxon>Pseudomonadota</taxon>
        <taxon>Gammaproteobacteria</taxon>
        <taxon>Lysobacterales</taxon>
        <taxon>Rhodanobacteraceae</taxon>
        <taxon>Luteibacter</taxon>
    </lineage>
</organism>
<evidence type="ECO:0000256" key="4">
    <source>
        <dbReference type="ARBA" id="ARBA00016202"/>
    </source>
</evidence>
<feature type="chain" id="PRO_5047150510" description="Outer-membrane lipoprotein LolB" evidence="14">
    <location>
        <begin position="18"/>
        <end position="209"/>
    </location>
</feature>
<keyword evidence="8 13" id="KW-0472">Membrane</keyword>
<evidence type="ECO:0000256" key="7">
    <source>
        <dbReference type="ARBA" id="ARBA00022927"/>
    </source>
</evidence>
<evidence type="ECO:0000313" key="16">
    <source>
        <dbReference type="Proteomes" id="UP001429601"/>
    </source>
</evidence>
<evidence type="ECO:0000256" key="14">
    <source>
        <dbReference type="SAM" id="SignalP"/>
    </source>
</evidence>
<protein>
    <recommendedName>
        <fullName evidence="4 13">Outer-membrane lipoprotein LolB</fullName>
    </recommendedName>
</protein>
<dbReference type="InterPro" id="IPR004565">
    <property type="entry name" value="OM_lipoprot_LolB"/>
</dbReference>
<comment type="caution">
    <text evidence="15">The sequence shown here is derived from an EMBL/GenBank/DDBJ whole genome shotgun (WGS) entry which is preliminary data.</text>
</comment>
<keyword evidence="7 13" id="KW-0653">Protein transport</keyword>
<name>A0ABX0Q4U5_9GAMM</name>
<evidence type="ECO:0000256" key="5">
    <source>
        <dbReference type="ARBA" id="ARBA00022448"/>
    </source>
</evidence>
<comment type="similarity">
    <text evidence="2 13">Belongs to the LolB family.</text>
</comment>
<comment type="subcellular location">
    <subcellularLocation>
        <location evidence="1">Cell outer membrane</location>
        <topology evidence="1">Lipid-anchor</topology>
    </subcellularLocation>
</comment>
<keyword evidence="9" id="KW-0564">Palmitate</keyword>
<dbReference type="EMBL" id="JAAQQR010000004">
    <property type="protein sequence ID" value="NID05422.1"/>
    <property type="molecule type" value="Genomic_DNA"/>
</dbReference>
<evidence type="ECO:0000256" key="9">
    <source>
        <dbReference type="ARBA" id="ARBA00023139"/>
    </source>
</evidence>
<dbReference type="Proteomes" id="UP001429601">
    <property type="component" value="Unassembled WGS sequence"/>
</dbReference>
<evidence type="ECO:0000256" key="8">
    <source>
        <dbReference type="ARBA" id="ARBA00023136"/>
    </source>
</evidence>
<evidence type="ECO:0000256" key="6">
    <source>
        <dbReference type="ARBA" id="ARBA00022729"/>
    </source>
</evidence>
<dbReference type="Pfam" id="PF03550">
    <property type="entry name" value="LolB"/>
    <property type="match status" value="1"/>
</dbReference>
<sequence length="209" mass="22665">MTLIVSLSHRASFVALATLLLAACATTRAPVRQPGDALTLGLQEQREKALGDTDHWTLEGRLSVSNGKDSGSGSLTWRQDGARYEFTVRAPVTGRSFRLTGGPDGAELEGLDGGPRRGPDAESLMASAVGWQIPMVELKRWVLGLRADGGAADIAFGADRLPSRIVQDGWTVDYKQWDAGRQPPMPSKVFAERAPYKVRLSIEDWTFGQ</sequence>
<comment type="subunit">
    <text evidence="3 13">Monomer.</text>
</comment>
<keyword evidence="10 13" id="KW-0143">Chaperone</keyword>
<dbReference type="CDD" id="cd16326">
    <property type="entry name" value="LolB"/>
    <property type="match status" value="1"/>
</dbReference>
<dbReference type="SUPFAM" id="SSF89392">
    <property type="entry name" value="Prokaryotic lipoproteins and lipoprotein localization factors"/>
    <property type="match status" value="1"/>
</dbReference>
<keyword evidence="12 15" id="KW-0449">Lipoprotein</keyword>
<evidence type="ECO:0000256" key="12">
    <source>
        <dbReference type="ARBA" id="ARBA00023288"/>
    </source>
</evidence>
<gene>
    <name evidence="13 15" type="primary">lolB</name>
    <name evidence="15" type="ORF">HBF26_11040</name>
</gene>
<evidence type="ECO:0000256" key="2">
    <source>
        <dbReference type="ARBA" id="ARBA00009696"/>
    </source>
</evidence>
<keyword evidence="6 14" id="KW-0732">Signal</keyword>
<dbReference type="NCBIfam" id="TIGR00548">
    <property type="entry name" value="lolB"/>
    <property type="match status" value="1"/>
</dbReference>
<evidence type="ECO:0000256" key="10">
    <source>
        <dbReference type="ARBA" id="ARBA00023186"/>
    </source>
</evidence>
<keyword evidence="16" id="KW-1185">Reference proteome</keyword>
<reference evidence="15 16" key="1">
    <citation type="journal article" date="2011" name="Curr. Microbiol.">
        <title>Luteibacter jiangsuensis sp. nov.: a methamidophos-degrading bacterium isolated from a methamidophos-manufacturing factory.</title>
        <authorList>
            <person name="Wang L."/>
            <person name="Wang G.L."/>
            <person name="Li S.P."/>
            <person name="Jiang J.D."/>
        </authorList>
    </citation>
    <scope>NUCLEOTIDE SEQUENCE [LARGE SCALE GENOMIC DNA]</scope>
    <source>
        <strain evidence="15 16">CGMCC 1.10133</strain>
    </source>
</reference>
<keyword evidence="11 13" id="KW-0998">Cell outer membrane</keyword>
<keyword evidence="5 13" id="KW-0813">Transport</keyword>
<proteinExistence type="inferred from homology"/>
<accession>A0ABX0Q4U5</accession>
<dbReference type="Gene3D" id="2.50.20.10">
    <property type="entry name" value="Lipoprotein localisation LolA/LolB/LppX"/>
    <property type="match status" value="1"/>
</dbReference>